<comment type="similarity">
    <text evidence="1">Belongs to the protein kinase superfamily. ADCK protein kinase family.</text>
</comment>
<dbReference type="InterPro" id="IPR004147">
    <property type="entry name" value="ABC1_dom"/>
</dbReference>
<reference evidence="5" key="1">
    <citation type="submission" date="2016-12" db="EMBL/GenBank/DDBJ databases">
        <title>Comparative genomics of four Isosphaeraceae planctomycetes: a common pool of plasmids and glycoside hydrolase genes.</title>
        <authorList>
            <person name="Ivanova A."/>
        </authorList>
    </citation>
    <scope>NUCLEOTIDE SEQUENCE [LARGE SCALE GENOMIC DNA]</scope>
    <source>
        <strain evidence="5">PX4</strain>
    </source>
</reference>
<dbReference type="STRING" id="1387353.BSF38_01258"/>
<accession>A0A1U7CLI4</accession>
<dbReference type="AlphaFoldDB" id="A0A1U7CLI4"/>
<name>A0A1U7CLI4_9BACT</name>
<keyword evidence="2" id="KW-1133">Transmembrane helix</keyword>
<sequence>MADLIRETVNHLRDLPRYRQILTTLVRYGYQDVVSALHLDAIIRPIERAALGETPPVHDRPQRLRMVCEDLGPTFVKLGQLLSTRPDLIPEAYTNELAALRDDVRPFPFDQAEAILTKEYGRPLAECFASLDPVPVASASISQVHRAVLHDGRTIALKVRRPEIQKVVQADLDILKNLAQLAERRLPALGVYKPLALALEFERSLKRELDFTVELRTMHRCQQQFAGDPTAHIPFAVEEFSTPRVIAMEFIGGVSVDDLEGIRGLGLDPGQVAIAGAKILIKQIFQFGFFHADPHPGNLRVLPGGVIAPLDYGMFGQLDGRTRERIADLLAGLIAQDVDRVLKALDALDVRGDQVDPKALRRDVDELIHAYPELSLDAIDLSVLLRELVRVIRTHHLHIPPDLVLLIRSLVTIESTGRQLDPHFDIARQLEPPLRALALRRYHPIRLLNQSVRTAEDLQRIATLLPDLLSHSLESIKRGELNVKFDLQGFERLVKQLIRASNILAMGIVISGLLVASSLVLRVGPASLAYTGYAAGVILSLWLGWTMSRS</sequence>
<dbReference type="CDD" id="cd05121">
    <property type="entry name" value="ABC1_ADCK3-like"/>
    <property type="match status" value="1"/>
</dbReference>
<dbReference type="SUPFAM" id="SSF56112">
    <property type="entry name" value="Protein kinase-like (PK-like)"/>
    <property type="match status" value="1"/>
</dbReference>
<dbReference type="InterPro" id="IPR011009">
    <property type="entry name" value="Kinase-like_dom_sf"/>
</dbReference>
<dbReference type="Pfam" id="PF03109">
    <property type="entry name" value="ABC1"/>
    <property type="match status" value="1"/>
</dbReference>
<evidence type="ECO:0000313" key="4">
    <source>
        <dbReference type="EMBL" id="APW59800.1"/>
    </source>
</evidence>
<evidence type="ECO:0000313" key="5">
    <source>
        <dbReference type="Proteomes" id="UP000186309"/>
    </source>
</evidence>
<organism evidence="4 5">
    <name type="scientific">Paludisphaera borealis</name>
    <dbReference type="NCBI Taxonomy" id="1387353"/>
    <lineage>
        <taxon>Bacteria</taxon>
        <taxon>Pseudomonadati</taxon>
        <taxon>Planctomycetota</taxon>
        <taxon>Planctomycetia</taxon>
        <taxon>Isosphaerales</taxon>
        <taxon>Isosphaeraceae</taxon>
        <taxon>Paludisphaera</taxon>
    </lineage>
</organism>
<evidence type="ECO:0000259" key="3">
    <source>
        <dbReference type="Pfam" id="PF03109"/>
    </source>
</evidence>
<dbReference type="PANTHER" id="PTHR10566">
    <property type="entry name" value="CHAPERONE-ACTIVITY OF BC1 COMPLEX CABC1 -RELATED"/>
    <property type="match status" value="1"/>
</dbReference>
<evidence type="ECO:0000256" key="1">
    <source>
        <dbReference type="ARBA" id="ARBA00009670"/>
    </source>
</evidence>
<dbReference type="PANTHER" id="PTHR10566:SF113">
    <property type="entry name" value="PROTEIN ACTIVITY OF BC1 COMPLEX KINASE 7, CHLOROPLASTIC"/>
    <property type="match status" value="1"/>
</dbReference>
<feature type="transmembrane region" description="Helical" evidence="2">
    <location>
        <begin position="527"/>
        <end position="545"/>
    </location>
</feature>
<dbReference type="Proteomes" id="UP000186309">
    <property type="component" value="Chromosome"/>
</dbReference>
<feature type="domain" description="ABC1 atypical kinase-like" evidence="3">
    <location>
        <begin position="100"/>
        <end position="344"/>
    </location>
</feature>
<proteinExistence type="inferred from homology"/>
<gene>
    <name evidence="4" type="primary">ubiB</name>
    <name evidence="4" type="ORF">BSF38_01258</name>
</gene>
<dbReference type="EMBL" id="CP019082">
    <property type="protein sequence ID" value="APW59800.1"/>
    <property type="molecule type" value="Genomic_DNA"/>
</dbReference>
<feature type="transmembrane region" description="Helical" evidence="2">
    <location>
        <begin position="502"/>
        <end position="521"/>
    </location>
</feature>
<keyword evidence="2" id="KW-0812">Transmembrane</keyword>
<protein>
    <recommendedName>
        <fullName evidence="3">ABC1 atypical kinase-like domain-containing protein</fullName>
    </recommendedName>
</protein>
<dbReference type="KEGG" id="pbor:BSF38_01258"/>
<dbReference type="RefSeq" id="WP_237170766.1">
    <property type="nucleotide sequence ID" value="NZ_CP019082.1"/>
</dbReference>
<evidence type="ECO:0000256" key="2">
    <source>
        <dbReference type="SAM" id="Phobius"/>
    </source>
</evidence>
<keyword evidence="2" id="KW-0472">Membrane</keyword>
<dbReference type="GO" id="GO:0016740">
    <property type="term" value="F:transferase activity"/>
    <property type="evidence" value="ECO:0007669"/>
    <property type="project" value="UniProtKB-KW"/>
</dbReference>
<dbReference type="InterPro" id="IPR050154">
    <property type="entry name" value="UbiB_kinase"/>
</dbReference>
<keyword evidence="5" id="KW-1185">Reference proteome</keyword>
<keyword evidence="4" id="KW-0808">Transferase</keyword>